<dbReference type="InterPro" id="IPR002125">
    <property type="entry name" value="CMP_dCMP_dom"/>
</dbReference>
<organism evidence="2 3">
    <name type="scientific">Candidatus Terrybacteria bacterium RIFCSPLOWO2_01_FULL_58_14</name>
    <dbReference type="NCBI Taxonomy" id="1802369"/>
    <lineage>
        <taxon>Bacteria</taxon>
        <taxon>Candidatus Terryibacteriota</taxon>
    </lineage>
</organism>
<dbReference type="InterPro" id="IPR016193">
    <property type="entry name" value="Cytidine_deaminase-like"/>
</dbReference>
<feature type="domain" description="CMP/dCMP-type deaminase" evidence="1">
    <location>
        <begin position="2"/>
        <end position="149"/>
    </location>
</feature>
<name>A0A1G2PZR3_9BACT</name>
<accession>A0A1G2PZR3</accession>
<sequence length="149" mass="15913">MPSDTRHFAAARRASRRSTCVRGNKTGAVIVHRGRLIGRGASVCSPNGEAYGEPIVSCPRKAAGAGTGERYELCSPIHAEEAAIIAALKTLAAKAASSDLRGAILYLTGHYYACWRCAALLRFVGITDIRIDPETALTNPDCHHRPPES</sequence>
<dbReference type="SUPFAM" id="SSF53927">
    <property type="entry name" value="Cytidine deaminase-like"/>
    <property type="match status" value="1"/>
</dbReference>
<dbReference type="AlphaFoldDB" id="A0A1G2PZR3"/>
<proteinExistence type="predicted"/>
<dbReference type="EMBL" id="MHSZ01000022">
    <property type="protein sequence ID" value="OHA53072.1"/>
    <property type="molecule type" value="Genomic_DNA"/>
</dbReference>
<dbReference type="Proteomes" id="UP000177865">
    <property type="component" value="Unassembled WGS sequence"/>
</dbReference>
<protein>
    <recommendedName>
        <fullName evidence="1">CMP/dCMP-type deaminase domain-containing protein</fullName>
    </recommendedName>
</protein>
<evidence type="ECO:0000313" key="2">
    <source>
        <dbReference type="EMBL" id="OHA53072.1"/>
    </source>
</evidence>
<dbReference type="Pfam" id="PF00383">
    <property type="entry name" value="dCMP_cyt_deam_1"/>
    <property type="match status" value="1"/>
</dbReference>
<evidence type="ECO:0000313" key="3">
    <source>
        <dbReference type="Proteomes" id="UP000177865"/>
    </source>
</evidence>
<gene>
    <name evidence="2" type="ORF">A2991_00915</name>
</gene>
<dbReference type="GO" id="GO:0003824">
    <property type="term" value="F:catalytic activity"/>
    <property type="evidence" value="ECO:0007669"/>
    <property type="project" value="InterPro"/>
</dbReference>
<reference evidence="2 3" key="1">
    <citation type="journal article" date="2016" name="Nat. Commun.">
        <title>Thousands of microbial genomes shed light on interconnected biogeochemical processes in an aquifer system.</title>
        <authorList>
            <person name="Anantharaman K."/>
            <person name="Brown C.T."/>
            <person name="Hug L.A."/>
            <person name="Sharon I."/>
            <person name="Castelle C.J."/>
            <person name="Probst A.J."/>
            <person name="Thomas B.C."/>
            <person name="Singh A."/>
            <person name="Wilkins M.J."/>
            <person name="Karaoz U."/>
            <person name="Brodie E.L."/>
            <person name="Williams K.H."/>
            <person name="Hubbard S.S."/>
            <person name="Banfield J.F."/>
        </authorList>
    </citation>
    <scope>NUCLEOTIDE SEQUENCE [LARGE SCALE GENOMIC DNA]</scope>
</reference>
<comment type="caution">
    <text evidence="2">The sequence shown here is derived from an EMBL/GenBank/DDBJ whole genome shotgun (WGS) entry which is preliminary data.</text>
</comment>
<dbReference type="PROSITE" id="PS51747">
    <property type="entry name" value="CYT_DCMP_DEAMINASES_2"/>
    <property type="match status" value="1"/>
</dbReference>
<evidence type="ECO:0000259" key="1">
    <source>
        <dbReference type="PROSITE" id="PS51747"/>
    </source>
</evidence>
<dbReference type="Gene3D" id="3.40.140.10">
    <property type="entry name" value="Cytidine Deaminase, domain 2"/>
    <property type="match status" value="1"/>
</dbReference>